<dbReference type="PANTHER" id="PTHR35149:SF2">
    <property type="entry name" value="DUF262 DOMAIN-CONTAINING PROTEIN"/>
    <property type="match status" value="1"/>
</dbReference>
<sequence>MSTFLKLAITKIGDLLLRDKITMDKDGNPIAGIKLAIPSYQRPYKWTAKNAIQLLDDIIDAKNENKETYRVGTLILHQEEEHTYSIVDGQQRTITFSLLLKALGAESISFLDQPLADNPHNTRNIPNNFRTLERRANNIIDERDRVALLDYVENNCELIVVITENISEAFQFFDSQNARGKKLYPHDLLKAYHLREMNDLDAAEIEGVVKSWENLEQKELASLFSDYLYRLKEWTKGNKAWELNEHNIHKFKGITWQDNFPYAQYYKGAFAYADTVNHSTTPFVSGMRKLKPFQLDTPIIAGKPFFDYAKHYFKILKDIQNNDKYEGYFINDNDIVKTLDLRTYKNGVGNRITRLLFDTAILLYVDRFCPERPEKVDLEMLDQFVVFAFVWAYSLRAQYQNVGWLSAQNYIIGNDVTNSFNIYKMITESDSPVSLLSVLSDNIIPLSIGSVVAKKDNLDDQDEEGIYQNYLHYFKTNKYLEDKNEK</sequence>
<dbReference type="Pfam" id="PF25202">
    <property type="entry name" value="DUF7834"/>
    <property type="match status" value="1"/>
</dbReference>
<proteinExistence type="predicted"/>
<evidence type="ECO:0000313" key="4">
    <source>
        <dbReference type="Proteomes" id="UP000180254"/>
    </source>
</evidence>
<keyword evidence="4" id="KW-1185">Reference proteome</keyword>
<dbReference type="InterPro" id="IPR004919">
    <property type="entry name" value="GmrSD_N"/>
</dbReference>
<dbReference type="Proteomes" id="UP000180254">
    <property type="component" value="Unassembled WGS sequence"/>
</dbReference>
<accession>A0A1S1V9X8</accession>
<dbReference type="InterPro" id="IPR057156">
    <property type="entry name" value="DUF7834"/>
</dbReference>
<dbReference type="OrthoDB" id="9798761at2"/>
<dbReference type="PANTHER" id="PTHR35149">
    <property type="entry name" value="SLL5132 PROTEIN"/>
    <property type="match status" value="1"/>
</dbReference>
<reference evidence="3 4" key="1">
    <citation type="submission" date="2016-09" db="EMBL/GenBank/DDBJ databases">
        <title>Genome sequence of Eubacterium angustum.</title>
        <authorList>
            <person name="Poehlein A."/>
            <person name="Daniel R."/>
        </authorList>
    </citation>
    <scope>NUCLEOTIDE SEQUENCE [LARGE SCALE GENOMIC DNA]</scope>
    <source>
        <strain evidence="3 4">DSM 1989</strain>
    </source>
</reference>
<gene>
    <name evidence="3" type="ORF">EUAN_02520</name>
</gene>
<feature type="domain" description="GmrSD restriction endonucleases N-terminal" evidence="1">
    <location>
        <begin position="35"/>
        <end position="193"/>
    </location>
</feature>
<dbReference type="AlphaFoldDB" id="A0A1S1V9X8"/>
<feature type="domain" description="DUF7834" evidence="2">
    <location>
        <begin position="206"/>
        <end position="443"/>
    </location>
</feature>
<comment type="caution">
    <text evidence="3">The sequence shown here is derived from an EMBL/GenBank/DDBJ whole genome shotgun (WGS) entry which is preliminary data.</text>
</comment>
<protein>
    <submittedName>
        <fullName evidence="3">Uncharacterized protein</fullName>
    </submittedName>
</protein>
<dbReference type="STRING" id="39480.EUAN_02520"/>
<evidence type="ECO:0000259" key="2">
    <source>
        <dbReference type="Pfam" id="PF25202"/>
    </source>
</evidence>
<name>A0A1S1V9X8_9FIRM</name>
<dbReference type="RefSeq" id="WP_071060834.1">
    <property type="nucleotide sequence ID" value="NZ_MKIE01000001.1"/>
</dbReference>
<dbReference type="EMBL" id="MKIE01000001">
    <property type="protein sequence ID" value="OHW63388.1"/>
    <property type="molecule type" value="Genomic_DNA"/>
</dbReference>
<dbReference type="Pfam" id="PF03235">
    <property type="entry name" value="GmrSD_N"/>
    <property type="match status" value="1"/>
</dbReference>
<organism evidence="3 4">
    <name type="scientific">Andreesenia angusta</name>
    <dbReference type="NCBI Taxonomy" id="39480"/>
    <lineage>
        <taxon>Bacteria</taxon>
        <taxon>Bacillati</taxon>
        <taxon>Bacillota</taxon>
        <taxon>Tissierellia</taxon>
        <taxon>Tissierellales</taxon>
        <taxon>Gottschalkiaceae</taxon>
        <taxon>Andreesenia</taxon>
    </lineage>
</organism>
<evidence type="ECO:0000259" key="1">
    <source>
        <dbReference type="Pfam" id="PF03235"/>
    </source>
</evidence>
<evidence type="ECO:0000313" key="3">
    <source>
        <dbReference type="EMBL" id="OHW63388.1"/>
    </source>
</evidence>